<gene>
    <name evidence="1" type="ORF">AVDCRST_MAG20-2146</name>
</gene>
<evidence type="ECO:0000313" key="1">
    <source>
        <dbReference type="EMBL" id="CAA9247015.1"/>
    </source>
</evidence>
<feature type="non-terminal residue" evidence="1">
    <location>
        <position position="1"/>
    </location>
</feature>
<feature type="non-terminal residue" evidence="1">
    <location>
        <position position="22"/>
    </location>
</feature>
<proteinExistence type="predicted"/>
<name>A0A6J4IAW0_9ACTN</name>
<sequence length="22" mass="2446">CPATSSCWRWPGGLPSSSHRWS</sequence>
<organism evidence="1">
    <name type="scientific">uncultured Acidimicrobiales bacterium</name>
    <dbReference type="NCBI Taxonomy" id="310071"/>
    <lineage>
        <taxon>Bacteria</taxon>
        <taxon>Bacillati</taxon>
        <taxon>Actinomycetota</taxon>
        <taxon>Acidimicrobiia</taxon>
        <taxon>Acidimicrobiales</taxon>
        <taxon>environmental samples</taxon>
    </lineage>
</organism>
<dbReference type="EMBL" id="CADCSY010000092">
    <property type="protein sequence ID" value="CAA9247015.1"/>
    <property type="molecule type" value="Genomic_DNA"/>
</dbReference>
<dbReference type="AlphaFoldDB" id="A0A6J4IAW0"/>
<accession>A0A6J4IAW0</accession>
<reference evidence="1" key="1">
    <citation type="submission" date="2020-02" db="EMBL/GenBank/DDBJ databases">
        <authorList>
            <person name="Meier V. D."/>
        </authorList>
    </citation>
    <scope>NUCLEOTIDE SEQUENCE</scope>
    <source>
        <strain evidence="1">AVDCRST_MAG20</strain>
    </source>
</reference>
<protein>
    <submittedName>
        <fullName evidence="1">Uncharacterized protein</fullName>
    </submittedName>
</protein>